<name>A0ABR2WCL9_9FUNG</name>
<sequence length="106" mass="12138">TRSQASVISPRASEWIYWTGSSTISSRPFMAVRASESHHSSWVPLSTMPFETQLQPLVRRMATLHHSLFHTRPLLSRFACRVLTRSPLYRKLSVRRGRSLGLSESK</sequence>
<reference evidence="1 2" key="1">
    <citation type="submission" date="2023-04" db="EMBL/GenBank/DDBJ databases">
        <title>Genome of Basidiobolus ranarum AG-B5.</title>
        <authorList>
            <person name="Stajich J.E."/>
            <person name="Carter-House D."/>
            <person name="Gryganskyi A."/>
        </authorList>
    </citation>
    <scope>NUCLEOTIDE SEQUENCE [LARGE SCALE GENOMIC DNA]</scope>
    <source>
        <strain evidence="1 2">AG-B5</strain>
    </source>
</reference>
<gene>
    <name evidence="1" type="ORF">K7432_018065</name>
</gene>
<feature type="non-terminal residue" evidence="1">
    <location>
        <position position="1"/>
    </location>
</feature>
<protein>
    <submittedName>
        <fullName evidence="1">Uncharacterized protein</fullName>
    </submittedName>
</protein>
<proteinExistence type="predicted"/>
<comment type="caution">
    <text evidence="1">The sequence shown here is derived from an EMBL/GenBank/DDBJ whole genome shotgun (WGS) entry which is preliminary data.</text>
</comment>
<evidence type="ECO:0000313" key="1">
    <source>
        <dbReference type="EMBL" id="KAK9752048.1"/>
    </source>
</evidence>
<keyword evidence="2" id="KW-1185">Reference proteome</keyword>
<dbReference type="Proteomes" id="UP001479436">
    <property type="component" value="Unassembled WGS sequence"/>
</dbReference>
<dbReference type="EMBL" id="JASJQH010004967">
    <property type="protein sequence ID" value="KAK9752048.1"/>
    <property type="molecule type" value="Genomic_DNA"/>
</dbReference>
<accession>A0ABR2WCL9</accession>
<evidence type="ECO:0000313" key="2">
    <source>
        <dbReference type="Proteomes" id="UP001479436"/>
    </source>
</evidence>
<organism evidence="1 2">
    <name type="scientific">Basidiobolus ranarum</name>
    <dbReference type="NCBI Taxonomy" id="34480"/>
    <lineage>
        <taxon>Eukaryota</taxon>
        <taxon>Fungi</taxon>
        <taxon>Fungi incertae sedis</taxon>
        <taxon>Zoopagomycota</taxon>
        <taxon>Entomophthoromycotina</taxon>
        <taxon>Basidiobolomycetes</taxon>
        <taxon>Basidiobolales</taxon>
        <taxon>Basidiobolaceae</taxon>
        <taxon>Basidiobolus</taxon>
    </lineage>
</organism>